<dbReference type="SMART" id="SM00306">
    <property type="entry name" value="HintN"/>
    <property type="match status" value="1"/>
</dbReference>
<dbReference type="OrthoDB" id="5212at2759"/>
<dbReference type="GO" id="GO:0016740">
    <property type="term" value="F:transferase activity"/>
    <property type="evidence" value="ECO:0007669"/>
    <property type="project" value="UniProtKB-KW"/>
</dbReference>
<dbReference type="SUPFAM" id="SSF51294">
    <property type="entry name" value="Hedgehog/intein (Hint) domain"/>
    <property type="match status" value="1"/>
</dbReference>
<protein>
    <recommendedName>
        <fullName evidence="15">Hedgehog protein</fullName>
    </recommendedName>
</protein>
<dbReference type="Gene3D" id="2.170.16.10">
    <property type="entry name" value="Hedgehog/Intein (Hint) domain"/>
    <property type="match status" value="1"/>
</dbReference>
<dbReference type="Pfam" id="PF01085">
    <property type="entry name" value="HH_signal"/>
    <property type="match status" value="1"/>
</dbReference>
<organism evidence="20 22">
    <name type="scientific">Actinia tenebrosa</name>
    <name type="common">Australian red waratah sea anemone</name>
    <dbReference type="NCBI Taxonomy" id="6105"/>
    <lineage>
        <taxon>Eukaryota</taxon>
        <taxon>Metazoa</taxon>
        <taxon>Cnidaria</taxon>
        <taxon>Anthozoa</taxon>
        <taxon>Hexacorallia</taxon>
        <taxon>Actiniaria</taxon>
        <taxon>Actiniidae</taxon>
        <taxon>Actinia</taxon>
    </lineage>
</organism>
<keyword evidence="11 15" id="KW-0472">Membrane</keyword>
<dbReference type="GO" id="GO:0007267">
    <property type="term" value="P:cell-cell signaling"/>
    <property type="evidence" value="ECO:0007669"/>
    <property type="project" value="InterPro"/>
</dbReference>
<dbReference type="GO" id="GO:0008233">
    <property type="term" value="F:peptidase activity"/>
    <property type="evidence" value="ECO:0007669"/>
    <property type="project" value="UniProtKB-UniRule"/>
</dbReference>
<evidence type="ECO:0000256" key="11">
    <source>
        <dbReference type="ARBA" id="ARBA00023136"/>
    </source>
</evidence>
<evidence type="ECO:0000256" key="15">
    <source>
        <dbReference type="RuleBase" id="RU280812"/>
    </source>
</evidence>
<dbReference type="GO" id="GO:0000139">
    <property type="term" value="C:Golgi membrane"/>
    <property type="evidence" value="ECO:0007669"/>
    <property type="project" value="UniProtKB-SubCell"/>
</dbReference>
<dbReference type="RefSeq" id="XP_031566614.1">
    <property type="nucleotide sequence ID" value="XM_031710754.1"/>
</dbReference>
<evidence type="ECO:0000256" key="3">
    <source>
        <dbReference type="ARBA" id="ARBA00022475"/>
    </source>
</evidence>
<evidence type="ECO:0000256" key="5">
    <source>
        <dbReference type="ARBA" id="ARBA00022679"/>
    </source>
</evidence>
<keyword evidence="2 15" id="KW-0217">Developmental protein</keyword>
<dbReference type="PANTHER" id="PTHR11889:SF31">
    <property type="entry name" value="PROTEIN HEDGEHOG"/>
    <property type="match status" value="1"/>
</dbReference>
<evidence type="ECO:0000313" key="20">
    <source>
        <dbReference type="Proteomes" id="UP000515163"/>
    </source>
</evidence>
<keyword evidence="9 15" id="KW-0068">Autocatalytic cleavage</keyword>
<dbReference type="SMART" id="SM00305">
    <property type="entry name" value="HintC"/>
    <property type="match status" value="1"/>
</dbReference>
<evidence type="ECO:0000256" key="9">
    <source>
        <dbReference type="ARBA" id="ARBA00022813"/>
    </source>
</evidence>
<evidence type="ECO:0000256" key="13">
    <source>
        <dbReference type="ARBA" id="ARBA00023288"/>
    </source>
</evidence>
<comment type="function">
    <molecule>Protein hedgehog N-product</molecule>
    <text evidence="15">The dually lipidated hedgehog protein N-product is a morphogen which is essential for a variety of patterning events during development.</text>
</comment>
<feature type="region of interest" description="Disordered" evidence="16">
    <location>
        <begin position="43"/>
        <end position="88"/>
    </location>
</feature>
<feature type="domain" description="Hint" evidence="19">
    <location>
        <begin position="220"/>
        <end position="325"/>
    </location>
</feature>
<keyword evidence="20" id="KW-1185">Reference proteome</keyword>
<dbReference type="GO" id="GO:0016540">
    <property type="term" value="P:protein autoprocessing"/>
    <property type="evidence" value="ECO:0007669"/>
    <property type="project" value="InterPro"/>
</dbReference>
<dbReference type="GO" id="GO:0005113">
    <property type="term" value="F:patched binding"/>
    <property type="evidence" value="ECO:0007669"/>
    <property type="project" value="TreeGrafter"/>
</dbReference>
<feature type="compositionally biased region" description="Low complexity" evidence="16">
    <location>
        <begin position="70"/>
        <end position="80"/>
    </location>
</feature>
<evidence type="ECO:0000259" key="19">
    <source>
        <dbReference type="SMART" id="SM00306"/>
    </source>
</evidence>
<keyword evidence="8 15" id="KW-0378">Hydrolase</keyword>
<dbReference type="GeneID" id="116301663"/>
<evidence type="ECO:0000313" key="23">
    <source>
        <dbReference type="RefSeq" id="XP_031566615.1"/>
    </source>
</evidence>
<feature type="domain" description="Hint" evidence="18">
    <location>
        <begin position="331"/>
        <end position="375"/>
    </location>
</feature>
<keyword evidence="15" id="KW-0256">Endoplasmic reticulum</keyword>
<evidence type="ECO:0000313" key="22">
    <source>
        <dbReference type="RefSeq" id="XP_031566614.1"/>
    </source>
</evidence>
<evidence type="ECO:0000256" key="4">
    <source>
        <dbReference type="ARBA" id="ARBA00022670"/>
    </source>
</evidence>
<feature type="signal peptide" evidence="17">
    <location>
        <begin position="1"/>
        <end position="39"/>
    </location>
</feature>
<comment type="subcellular location">
    <molecule>Sonic hedgehog protein</molecule>
    <subcellularLocation>
        <location evidence="15">Endoplasmic reticulum membrane</location>
    </subcellularLocation>
    <subcellularLocation>
        <location evidence="15">Golgi apparatus membrane</location>
    </subcellularLocation>
</comment>
<evidence type="ECO:0000256" key="1">
    <source>
        <dbReference type="ARBA" id="ARBA00010649"/>
    </source>
</evidence>
<dbReference type="InterPro" id="IPR001657">
    <property type="entry name" value="Hedgehog"/>
</dbReference>
<dbReference type="InterPro" id="IPR003587">
    <property type="entry name" value="Hint_dom_N"/>
</dbReference>
<keyword evidence="10" id="KW-0106">Calcium</keyword>
<keyword evidence="15" id="KW-0333">Golgi apparatus</keyword>
<keyword evidence="7 15" id="KW-0732">Signal</keyword>
<keyword evidence="12" id="KW-0564">Palmitate</keyword>
<evidence type="ECO:0000256" key="12">
    <source>
        <dbReference type="ARBA" id="ARBA00023139"/>
    </source>
</evidence>
<evidence type="ECO:0000256" key="8">
    <source>
        <dbReference type="ARBA" id="ARBA00022801"/>
    </source>
</evidence>
<dbReference type="FunFam" id="2.170.16.10:FF:000001">
    <property type="entry name" value="Indian hedgehog"/>
    <property type="match status" value="1"/>
</dbReference>
<comment type="similarity">
    <text evidence="1 15">Belongs to the hedgehog family.</text>
</comment>
<dbReference type="GO" id="GO:0016539">
    <property type="term" value="P:intein-mediated protein splicing"/>
    <property type="evidence" value="ECO:0007669"/>
    <property type="project" value="InterPro"/>
</dbReference>
<keyword evidence="6" id="KW-0479">Metal-binding</keyword>
<reference evidence="21 22" key="1">
    <citation type="submission" date="2025-04" db="UniProtKB">
        <authorList>
            <consortium name="RefSeq"/>
        </authorList>
    </citation>
    <scope>IDENTIFICATION</scope>
    <source>
        <tissue evidence="21 22">Tentacle</tissue>
    </source>
</reference>
<dbReference type="PANTHER" id="PTHR11889">
    <property type="entry name" value="HEDGEHOG"/>
    <property type="match status" value="1"/>
</dbReference>
<evidence type="ECO:0000256" key="16">
    <source>
        <dbReference type="SAM" id="MobiDB-lite"/>
    </source>
</evidence>
<dbReference type="InterPro" id="IPR006141">
    <property type="entry name" value="Intein_N"/>
</dbReference>
<dbReference type="GO" id="GO:0005886">
    <property type="term" value="C:plasma membrane"/>
    <property type="evidence" value="ECO:0007669"/>
    <property type="project" value="UniProtKB-SubCell"/>
</dbReference>
<dbReference type="Gene3D" id="3.30.1380.10">
    <property type="match status" value="1"/>
</dbReference>
<dbReference type="InterPro" id="IPR009045">
    <property type="entry name" value="Zn_M74/Hedgehog-like"/>
</dbReference>
<accession>A0A6P8IIN8</accession>
<dbReference type="RefSeq" id="XP_031566613.1">
    <property type="nucleotide sequence ID" value="XM_031710753.1"/>
</dbReference>
<feature type="chain" id="PRO_5044653184" description="Hedgehog protein" evidence="17">
    <location>
        <begin position="40"/>
        <end position="424"/>
    </location>
</feature>
<dbReference type="GO" id="GO:0001708">
    <property type="term" value="P:cell fate specification"/>
    <property type="evidence" value="ECO:0007669"/>
    <property type="project" value="TreeGrafter"/>
</dbReference>
<dbReference type="Proteomes" id="UP000515163">
    <property type="component" value="Unplaced"/>
</dbReference>
<evidence type="ECO:0000256" key="6">
    <source>
        <dbReference type="ARBA" id="ARBA00022723"/>
    </source>
</evidence>
<evidence type="ECO:0000256" key="2">
    <source>
        <dbReference type="ARBA" id="ARBA00022473"/>
    </source>
</evidence>
<dbReference type="KEGG" id="aten:116301663"/>
<dbReference type="PROSITE" id="PS50817">
    <property type="entry name" value="INTEIN_N_TER"/>
    <property type="match status" value="1"/>
</dbReference>
<dbReference type="InterPro" id="IPR001767">
    <property type="entry name" value="Hedgehog_Hint"/>
</dbReference>
<sequence length="424" mass="48329">MEYFNRQKMWGKRKNSTIRALRNIRIGLLLLFLLVHGGGTCGPGTTNKVRPIGRKVGMKQTQRLPDAEESSAAASGSSEGPVRRGSPKYKALKVEINTDVIFKEDGETNDNKRMTPRCAEKLKNLIRGVIRQWDGRVKVRVIKAYYAGKEKRKRRHPLTLHYEGRAIDIQTSDLDQKKYPILGRLAVNAGFDWVSYSSKNYIHASVRAIGPDLETKPAQTGCFHSNSSVRLQSGMTVLMKDLKIGDRVATLDDHGKITYNPVIMFFHRNLNLRSKYLIISTLNHNDKKLVITPTHLIYRLNQQTQQASVVYANQLAVGDYIYIRNTSHPHDHSVGMRRITSISASELSGVFAPLTETGNILVEDIVVSCYAVFPSETISHWTMFPVRFLARIFPNFFNTEDEIPWYPRMLFQFYSNVRKWIGNP</sequence>
<dbReference type="GO" id="GO:0010468">
    <property type="term" value="P:regulation of gene expression"/>
    <property type="evidence" value="ECO:0007669"/>
    <property type="project" value="TreeGrafter"/>
</dbReference>
<dbReference type="InterPro" id="IPR036844">
    <property type="entry name" value="Hint_dom_sf"/>
</dbReference>
<evidence type="ECO:0000313" key="21">
    <source>
        <dbReference type="RefSeq" id="XP_031566613.1"/>
    </source>
</evidence>
<evidence type="ECO:0000256" key="14">
    <source>
        <dbReference type="ARBA" id="ARBA00048589"/>
    </source>
</evidence>
<evidence type="ECO:0000256" key="10">
    <source>
        <dbReference type="ARBA" id="ARBA00022837"/>
    </source>
</evidence>
<keyword evidence="5" id="KW-0808">Transferase</keyword>
<dbReference type="InterPro" id="IPR003586">
    <property type="entry name" value="Hint_dom_C"/>
</dbReference>
<dbReference type="GO" id="GO:0005615">
    <property type="term" value="C:extracellular space"/>
    <property type="evidence" value="ECO:0007669"/>
    <property type="project" value="TreeGrafter"/>
</dbReference>
<dbReference type="GO" id="GO:0048731">
    <property type="term" value="P:system development"/>
    <property type="evidence" value="ECO:0007669"/>
    <property type="project" value="UniProtKB-ARBA"/>
</dbReference>
<dbReference type="GO" id="GO:0005789">
    <property type="term" value="C:endoplasmic reticulum membrane"/>
    <property type="evidence" value="ECO:0007669"/>
    <property type="project" value="UniProtKB-SubCell"/>
</dbReference>
<evidence type="ECO:0000259" key="18">
    <source>
        <dbReference type="SMART" id="SM00305"/>
    </source>
</evidence>
<proteinExistence type="inferred from homology"/>
<dbReference type="InterPro" id="IPR050387">
    <property type="entry name" value="Hedgehog_Signaling"/>
</dbReference>
<dbReference type="GO" id="GO:0007224">
    <property type="term" value="P:smoothened signaling pathway"/>
    <property type="evidence" value="ECO:0007669"/>
    <property type="project" value="TreeGrafter"/>
</dbReference>
<keyword evidence="13" id="KW-0449">Lipoprotein</keyword>
<gene>
    <name evidence="21 22 23" type="primary">LOC116301663</name>
</gene>
<dbReference type="AlphaFoldDB" id="A0A6P8IIN8"/>
<evidence type="ECO:0000256" key="7">
    <source>
        <dbReference type="ARBA" id="ARBA00022729"/>
    </source>
</evidence>
<dbReference type="Pfam" id="PF01079">
    <property type="entry name" value="Hint"/>
    <property type="match status" value="1"/>
</dbReference>
<dbReference type="SUPFAM" id="SSF55166">
    <property type="entry name" value="Hedgehog/DD-peptidase"/>
    <property type="match status" value="1"/>
</dbReference>
<name>A0A6P8IIN8_ACTTE</name>
<dbReference type="InterPro" id="IPR000320">
    <property type="entry name" value="Hedgehog_signalling_dom"/>
</dbReference>
<dbReference type="RefSeq" id="XP_031566615.1">
    <property type="nucleotide sequence ID" value="XM_031710755.1"/>
</dbReference>
<dbReference type="GO" id="GO:0005509">
    <property type="term" value="F:calcium ion binding"/>
    <property type="evidence" value="ECO:0007669"/>
    <property type="project" value="TreeGrafter"/>
</dbReference>
<evidence type="ECO:0000256" key="17">
    <source>
        <dbReference type="SAM" id="SignalP"/>
    </source>
</evidence>
<dbReference type="CDD" id="cd00081">
    <property type="entry name" value="Hint"/>
    <property type="match status" value="1"/>
</dbReference>
<comment type="catalytic activity">
    <reaction evidence="14">
        <text>glycyl-L-cysteinyl-[protein] + cholesterol + H(+) = [protein]-C-terminal glycyl cholesterol ester + N-terminal L-cysteinyl-[protein]</text>
        <dbReference type="Rhea" id="RHEA:59504"/>
        <dbReference type="Rhea" id="RHEA-COMP:12707"/>
        <dbReference type="Rhea" id="RHEA-COMP:15369"/>
        <dbReference type="Rhea" id="RHEA-COMP:15374"/>
        <dbReference type="ChEBI" id="CHEBI:15378"/>
        <dbReference type="ChEBI" id="CHEBI:16113"/>
        <dbReference type="ChEBI" id="CHEBI:65250"/>
        <dbReference type="ChEBI" id="CHEBI:143135"/>
        <dbReference type="ChEBI" id="CHEBI:143140"/>
    </reaction>
    <physiologicalReaction direction="left-to-right" evidence="14">
        <dbReference type="Rhea" id="RHEA:59505"/>
    </physiologicalReaction>
</comment>
<keyword evidence="4 15" id="KW-0645">Protease</keyword>
<comment type="subcellular location">
    <molecule>Protein hedgehog N-product</molecule>
    <subcellularLocation>
        <location evidence="15">Cell membrane</location>
        <topology evidence="15">Lipid-anchor</topology>
    </subcellularLocation>
</comment>
<keyword evidence="3 15" id="KW-1003">Cell membrane</keyword>
<dbReference type="PRINTS" id="PR00632">
    <property type="entry name" value="SONICHHOG"/>
</dbReference>
<comment type="function">
    <molecule>Protein hedgehog</molecule>
    <text evidence="15">The C-terminal part of the hedgehog protein precursor displays an autoproteolysis activity that results in the cleavage of the full-length protein into two parts (N-product and C-product). In addition, the C-terminal part displays a cholesterol transferase activity that results by the covalent attachment of a cholesterol moiety to the C-terminal of the newly generated N-product.</text>
</comment>